<feature type="compositionally biased region" description="Acidic residues" evidence="1">
    <location>
        <begin position="86"/>
        <end position="100"/>
    </location>
</feature>
<feature type="region of interest" description="Disordered" evidence="1">
    <location>
        <begin position="19"/>
        <end position="260"/>
    </location>
</feature>
<organism evidence="2 3">
    <name type="scientific">Methyloligella solikamskensis</name>
    <dbReference type="NCBI Taxonomy" id="1177756"/>
    <lineage>
        <taxon>Bacteria</taxon>
        <taxon>Pseudomonadati</taxon>
        <taxon>Pseudomonadota</taxon>
        <taxon>Alphaproteobacteria</taxon>
        <taxon>Hyphomicrobiales</taxon>
        <taxon>Hyphomicrobiaceae</taxon>
        <taxon>Methyloligella</taxon>
    </lineage>
</organism>
<evidence type="ECO:0000256" key="1">
    <source>
        <dbReference type="SAM" id="MobiDB-lite"/>
    </source>
</evidence>
<comment type="caution">
    <text evidence="2">The sequence shown here is derived from an EMBL/GenBank/DDBJ whole genome shotgun (WGS) entry which is preliminary data.</text>
</comment>
<feature type="compositionally biased region" description="Acidic residues" evidence="1">
    <location>
        <begin position="131"/>
        <end position="142"/>
    </location>
</feature>
<feature type="compositionally biased region" description="Basic and acidic residues" evidence="1">
    <location>
        <begin position="178"/>
        <end position="188"/>
    </location>
</feature>
<feature type="compositionally biased region" description="Low complexity" evidence="1">
    <location>
        <begin position="33"/>
        <end position="50"/>
    </location>
</feature>
<feature type="compositionally biased region" description="Low complexity" evidence="1">
    <location>
        <begin position="59"/>
        <end position="71"/>
    </location>
</feature>
<feature type="compositionally biased region" description="Acidic residues" evidence="1">
    <location>
        <begin position="238"/>
        <end position="260"/>
    </location>
</feature>
<dbReference type="Pfam" id="PF10691">
    <property type="entry name" value="DUF2497"/>
    <property type="match status" value="1"/>
</dbReference>
<reference evidence="3" key="1">
    <citation type="journal article" date="2019" name="Int. J. Syst. Evol. Microbiol.">
        <title>The Global Catalogue of Microorganisms (GCM) 10K type strain sequencing project: providing services to taxonomists for standard genome sequencing and annotation.</title>
        <authorList>
            <consortium name="The Broad Institute Genomics Platform"/>
            <consortium name="The Broad Institute Genome Sequencing Center for Infectious Disease"/>
            <person name="Wu L."/>
            <person name="Ma J."/>
        </authorList>
    </citation>
    <scope>NUCLEOTIDE SEQUENCE [LARGE SCALE GENOMIC DNA]</scope>
    <source>
        <strain evidence="3">CCUG 61697</strain>
    </source>
</reference>
<evidence type="ECO:0000313" key="3">
    <source>
        <dbReference type="Proteomes" id="UP001597102"/>
    </source>
</evidence>
<dbReference type="Proteomes" id="UP001597102">
    <property type="component" value="Unassembled WGS sequence"/>
</dbReference>
<gene>
    <name evidence="2" type="ORF">ACFQ2F_10475</name>
</gene>
<accession>A0ABW3JBJ6</accession>
<keyword evidence="3" id="KW-1185">Reference proteome</keyword>
<evidence type="ECO:0000313" key="2">
    <source>
        <dbReference type="EMBL" id="MFD0987520.1"/>
    </source>
</evidence>
<protein>
    <submittedName>
        <fullName evidence="2">DUF2497 domain-containing protein</fullName>
    </submittedName>
</protein>
<dbReference type="InterPro" id="IPR019632">
    <property type="entry name" value="DUF2497"/>
</dbReference>
<dbReference type="EMBL" id="JBHTJO010000001">
    <property type="protein sequence ID" value="MFD0987520.1"/>
    <property type="molecule type" value="Genomic_DNA"/>
</dbReference>
<feature type="compositionally biased region" description="Low complexity" evidence="1">
    <location>
        <begin position="105"/>
        <end position="130"/>
    </location>
</feature>
<dbReference type="RefSeq" id="WP_379089590.1">
    <property type="nucleotide sequence ID" value="NZ_JBHTJO010000001.1"/>
</dbReference>
<proteinExistence type="predicted"/>
<name>A0ABW3JBJ6_9HYPH</name>
<sequence>MSSTDRAPEPTMEEILASIRRIISEEENNDAPDAMAAEADQDNAPAAQAQPGMAEDQTAEAAPESTPAADADSADEPVEELTIMMEPEEGASAEEDEILELGDLSASEPEQPQESAAQEFPSPEQPAAEEPAAEDEPLELAEDVSFPFQEEEEPADTGEAIVRETSALEAAIAALKGDQARADQEKGQEAPVEEPQTDAPQAAVPEQPEEATGPSETPFPAEEASHEPSLESALQEAAAEDDDTDLESEEVYVDPEDDETIAENAAAFLGAHAAERRNGAGQHRDTADFGYVAAGGPLEETVKAMLRPMLREWLDQNMDRLLQEALHEELQAEAKPEAEPHRN</sequence>